<sequence>MWSTKGPKPIMLPLPIHSQNPGQNPPPTVQLWRDCWCPSPSKTPTPQATLILILKGKRRWQINRQKSSPIKSRGRCQNKGEGDQKKTKQKEALEEQGISTSPHLVNPIWRFCDPKTS</sequence>
<organism evidence="1 2">
    <name type="scientific">Populus trichocarpa</name>
    <name type="common">Western balsam poplar</name>
    <name type="synonym">Populus balsamifera subsp. trichocarpa</name>
    <dbReference type="NCBI Taxonomy" id="3694"/>
    <lineage>
        <taxon>Eukaryota</taxon>
        <taxon>Viridiplantae</taxon>
        <taxon>Streptophyta</taxon>
        <taxon>Embryophyta</taxon>
        <taxon>Tracheophyta</taxon>
        <taxon>Spermatophyta</taxon>
        <taxon>Magnoliopsida</taxon>
        <taxon>eudicotyledons</taxon>
        <taxon>Gunneridae</taxon>
        <taxon>Pentapetalae</taxon>
        <taxon>rosids</taxon>
        <taxon>fabids</taxon>
        <taxon>Malpighiales</taxon>
        <taxon>Salicaceae</taxon>
        <taxon>Saliceae</taxon>
        <taxon>Populus</taxon>
    </lineage>
</organism>
<comment type="caution">
    <text evidence="1">The sequence shown here is derived from an EMBL/GenBank/DDBJ whole genome shotgun (WGS) entry which is preliminary data.</text>
</comment>
<proteinExistence type="predicted"/>
<gene>
    <name evidence="1" type="ORF">POPTR_019G016120v4</name>
</gene>
<name>A0ACC0RIK8_POPTR</name>
<evidence type="ECO:0000313" key="2">
    <source>
        <dbReference type="Proteomes" id="UP000006729"/>
    </source>
</evidence>
<protein>
    <submittedName>
        <fullName evidence="1">Uncharacterized protein</fullName>
    </submittedName>
</protein>
<keyword evidence="2" id="KW-1185">Reference proteome</keyword>
<accession>A0ACC0RIK8</accession>
<dbReference type="EMBL" id="CM009308">
    <property type="protein sequence ID" value="KAI9377079.1"/>
    <property type="molecule type" value="Genomic_DNA"/>
</dbReference>
<reference evidence="1 2" key="1">
    <citation type="journal article" date="2006" name="Science">
        <title>The genome of black cottonwood, Populus trichocarpa (Torr. &amp; Gray).</title>
        <authorList>
            <person name="Tuskan G.A."/>
            <person name="Difazio S."/>
            <person name="Jansson S."/>
            <person name="Bohlmann J."/>
            <person name="Grigoriev I."/>
            <person name="Hellsten U."/>
            <person name="Putnam N."/>
            <person name="Ralph S."/>
            <person name="Rombauts S."/>
            <person name="Salamov A."/>
            <person name="Schein J."/>
            <person name="Sterck L."/>
            <person name="Aerts A."/>
            <person name="Bhalerao R.R."/>
            <person name="Bhalerao R.P."/>
            <person name="Blaudez D."/>
            <person name="Boerjan W."/>
            <person name="Brun A."/>
            <person name="Brunner A."/>
            <person name="Busov V."/>
            <person name="Campbell M."/>
            <person name="Carlson J."/>
            <person name="Chalot M."/>
            <person name="Chapman J."/>
            <person name="Chen G.L."/>
            <person name="Cooper D."/>
            <person name="Coutinho P.M."/>
            <person name="Couturier J."/>
            <person name="Covert S."/>
            <person name="Cronk Q."/>
            <person name="Cunningham R."/>
            <person name="Davis J."/>
            <person name="Degroeve S."/>
            <person name="Dejardin A."/>
            <person name="Depamphilis C."/>
            <person name="Detter J."/>
            <person name="Dirks B."/>
            <person name="Dubchak I."/>
            <person name="Duplessis S."/>
            <person name="Ehlting J."/>
            <person name="Ellis B."/>
            <person name="Gendler K."/>
            <person name="Goodstein D."/>
            <person name="Gribskov M."/>
            <person name="Grimwood J."/>
            <person name="Groover A."/>
            <person name="Gunter L."/>
            <person name="Hamberger B."/>
            <person name="Heinze B."/>
            <person name="Helariutta Y."/>
            <person name="Henrissat B."/>
            <person name="Holligan D."/>
            <person name="Holt R."/>
            <person name="Huang W."/>
            <person name="Islam-Faridi N."/>
            <person name="Jones S."/>
            <person name="Jones-Rhoades M."/>
            <person name="Jorgensen R."/>
            <person name="Joshi C."/>
            <person name="Kangasjarvi J."/>
            <person name="Karlsson J."/>
            <person name="Kelleher C."/>
            <person name="Kirkpatrick R."/>
            <person name="Kirst M."/>
            <person name="Kohler A."/>
            <person name="Kalluri U."/>
            <person name="Larimer F."/>
            <person name="Leebens-Mack J."/>
            <person name="Leple J.C."/>
            <person name="Locascio P."/>
            <person name="Lou Y."/>
            <person name="Lucas S."/>
            <person name="Martin F."/>
            <person name="Montanini B."/>
            <person name="Napoli C."/>
            <person name="Nelson D.R."/>
            <person name="Nelson C."/>
            <person name="Nieminen K."/>
            <person name="Nilsson O."/>
            <person name="Pereda V."/>
            <person name="Peter G."/>
            <person name="Philippe R."/>
            <person name="Pilate G."/>
            <person name="Poliakov A."/>
            <person name="Razumovskaya J."/>
            <person name="Richardson P."/>
            <person name="Rinaldi C."/>
            <person name="Ritland K."/>
            <person name="Rouze P."/>
            <person name="Ryaboy D."/>
            <person name="Schmutz J."/>
            <person name="Schrader J."/>
            <person name="Segerman B."/>
            <person name="Shin H."/>
            <person name="Siddiqui A."/>
            <person name="Sterky F."/>
            <person name="Terry A."/>
            <person name="Tsai C.J."/>
            <person name="Uberbacher E."/>
            <person name="Unneberg P."/>
            <person name="Vahala J."/>
            <person name="Wall K."/>
            <person name="Wessler S."/>
            <person name="Yang G."/>
            <person name="Yin T."/>
            <person name="Douglas C."/>
            <person name="Marra M."/>
            <person name="Sandberg G."/>
            <person name="Van de Peer Y."/>
            <person name="Rokhsar D."/>
        </authorList>
    </citation>
    <scope>NUCLEOTIDE SEQUENCE [LARGE SCALE GENOMIC DNA]</scope>
    <source>
        <strain evidence="2">cv. Nisqually</strain>
    </source>
</reference>
<evidence type="ECO:0000313" key="1">
    <source>
        <dbReference type="EMBL" id="KAI9377079.1"/>
    </source>
</evidence>
<dbReference type="Proteomes" id="UP000006729">
    <property type="component" value="Chromosome 19"/>
</dbReference>